<keyword evidence="3" id="KW-0285">Flavoprotein</keyword>
<dbReference type="AlphaFoldDB" id="A0A4R6V8E5"/>
<gene>
    <name evidence="7" type="ORF">EV190_101753</name>
</gene>
<evidence type="ECO:0000256" key="3">
    <source>
        <dbReference type="ARBA" id="ARBA00022630"/>
    </source>
</evidence>
<dbReference type="InterPro" id="IPR006093">
    <property type="entry name" value="Oxy_OxRdtase_FAD_BS"/>
</dbReference>
<organism evidence="7 8">
    <name type="scientific">Actinorugispora endophytica</name>
    <dbReference type="NCBI Taxonomy" id="1605990"/>
    <lineage>
        <taxon>Bacteria</taxon>
        <taxon>Bacillati</taxon>
        <taxon>Actinomycetota</taxon>
        <taxon>Actinomycetes</taxon>
        <taxon>Streptosporangiales</taxon>
        <taxon>Nocardiopsidaceae</taxon>
        <taxon>Actinorugispora</taxon>
    </lineage>
</organism>
<evidence type="ECO:0000313" key="7">
    <source>
        <dbReference type="EMBL" id="TDQ55426.1"/>
    </source>
</evidence>
<evidence type="ECO:0000256" key="1">
    <source>
        <dbReference type="ARBA" id="ARBA00001974"/>
    </source>
</evidence>
<comment type="caution">
    <text evidence="7">The sequence shown here is derived from an EMBL/GenBank/DDBJ whole genome shotgun (WGS) entry which is preliminary data.</text>
</comment>
<sequence>MTQTNSSPTEAALAELRTDFTGRVIGPADPDYAEARTVFNAMIDRSPGAIAQCETVRDVVGAVRFARERGLEIAVRGGGHGVAGKALTDGGLVVDLRRMNGVVVDPGARTVRVGGGATMGHLDRAVQTHGLATTGGRVSTTGVGGFVLGGGSGWLERKFGLACDNLLAVELVTADGEAVRAAGDENPELFWALHGGGGNFGVATSLTLRLHPLSAMTLALLLWEPGAGPEVVRAFRDFVATAPDEVGGAVLYLTAPPEPFVPEPLVGRLACAVLLTYAGDEETGRGVLRPMLGLGHVGGMVTGLPYADLQSMLDDPPGYRNHWSAEYLEDFPDQAVELFCSGADRMVVPSPSQHVLFPQGGAVARSGADYPVPWRRAPWAVHPLGLWADPADDDRAREWARAVRDDMRPWSTGDVYLNFIGDEGEQRVAAGFGADNHRRLAAVKSRYDPDNVFHLNHNIKPG</sequence>
<keyword evidence="8" id="KW-1185">Reference proteome</keyword>
<keyword evidence="4" id="KW-0274">FAD</keyword>
<dbReference type="RefSeq" id="WP_133739946.1">
    <property type="nucleotide sequence ID" value="NZ_SNYN01000001.1"/>
</dbReference>
<dbReference type="OrthoDB" id="5169292at2"/>
<evidence type="ECO:0000259" key="6">
    <source>
        <dbReference type="PROSITE" id="PS51387"/>
    </source>
</evidence>
<evidence type="ECO:0000313" key="8">
    <source>
        <dbReference type="Proteomes" id="UP000295281"/>
    </source>
</evidence>
<dbReference type="Gene3D" id="3.30.43.10">
    <property type="entry name" value="Uridine Diphospho-n-acetylenolpyruvylglucosamine Reductase, domain 2"/>
    <property type="match status" value="1"/>
</dbReference>
<dbReference type="InterPro" id="IPR016167">
    <property type="entry name" value="FAD-bd_PCMH_sub1"/>
</dbReference>
<evidence type="ECO:0000256" key="4">
    <source>
        <dbReference type="ARBA" id="ARBA00022827"/>
    </source>
</evidence>
<comment type="cofactor">
    <cofactor evidence="1">
        <name>FAD</name>
        <dbReference type="ChEBI" id="CHEBI:57692"/>
    </cofactor>
</comment>
<accession>A0A4R6V8E5</accession>
<dbReference type="InterPro" id="IPR016164">
    <property type="entry name" value="FAD-linked_Oxase-like_C"/>
</dbReference>
<comment type="similarity">
    <text evidence="2">Belongs to the oxygen-dependent FAD-linked oxidoreductase family.</text>
</comment>
<dbReference type="PROSITE" id="PS00862">
    <property type="entry name" value="OX2_COVAL_FAD"/>
    <property type="match status" value="1"/>
</dbReference>
<evidence type="ECO:0000256" key="2">
    <source>
        <dbReference type="ARBA" id="ARBA00005466"/>
    </source>
</evidence>
<dbReference type="PANTHER" id="PTHR42973:SF39">
    <property type="entry name" value="FAD-BINDING PCMH-TYPE DOMAIN-CONTAINING PROTEIN"/>
    <property type="match status" value="1"/>
</dbReference>
<reference evidence="7 8" key="1">
    <citation type="submission" date="2019-03" db="EMBL/GenBank/DDBJ databases">
        <title>Genomic Encyclopedia of Type Strains, Phase IV (KMG-IV): sequencing the most valuable type-strain genomes for metagenomic binning, comparative biology and taxonomic classification.</title>
        <authorList>
            <person name="Goeker M."/>
        </authorList>
    </citation>
    <scope>NUCLEOTIDE SEQUENCE [LARGE SCALE GENOMIC DNA]</scope>
    <source>
        <strain evidence="7 8">DSM 46770</strain>
    </source>
</reference>
<dbReference type="InterPro" id="IPR036318">
    <property type="entry name" value="FAD-bd_PCMH-like_sf"/>
</dbReference>
<dbReference type="InterPro" id="IPR050416">
    <property type="entry name" value="FAD-linked_Oxidoreductase"/>
</dbReference>
<dbReference type="PROSITE" id="PS51387">
    <property type="entry name" value="FAD_PCMH"/>
    <property type="match status" value="1"/>
</dbReference>
<dbReference type="GO" id="GO:0071949">
    <property type="term" value="F:FAD binding"/>
    <property type="evidence" value="ECO:0007669"/>
    <property type="project" value="InterPro"/>
</dbReference>
<dbReference type="GO" id="GO:0016491">
    <property type="term" value="F:oxidoreductase activity"/>
    <property type="evidence" value="ECO:0007669"/>
    <property type="project" value="UniProtKB-KW"/>
</dbReference>
<dbReference type="Proteomes" id="UP000295281">
    <property type="component" value="Unassembled WGS sequence"/>
</dbReference>
<dbReference type="SUPFAM" id="SSF56176">
    <property type="entry name" value="FAD-binding/transporter-associated domain-like"/>
    <property type="match status" value="1"/>
</dbReference>
<dbReference type="InterPro" id="IPR006094">
    <property type="entry name" value="Oxid_FAD_bind_N"/>
</dbReference>
<dbReference type="PANTHER" id="PTHR42973">
    <property type="entry name" value="BINDING OXIDOREDUCTASE, PUTATIVE (AFU_ORTHOLOGUE AFUA_1G17690)-RELATED"/>
    <property type="match status" value="1"/>
</dbReference>
<dbReference type="InterPro" id="IPR012951">
    <property type="entry name" value="BBE"/>
</dbReference>
<name>A0A4R6V8E5_9ACTN</name>
<dbReference type="InterPro" id="IPR016169">
    <property type="entry name" value="FAD-bd_PCMH_sub2"/>
</dbReference>
<proteinExistence type="inferred from homology"/>
<feature type="domain" description="FAD-binding PCMH-type" evidence="6">
    <location>
        <begin position="43"/>
        <end position="213"/>
    </location>
</feature>
<dbReference type="Gene3D" id="3.30.465.10">
    <property type="match status" value="1"/>
</dbReference>
<protein>
    <submittedName>
        <fullName evidence="7">FAD/FMN-containing dehydrogenase</fullName>
    </submittedName>
</protein>
<dbReference type="Gene3D" id="3.40.462.20">
    <property type="match status" value="1"/>
</dbReference>
<dbReference type="EMBL" id="SNYN01000001">
    <property type="protein sequence ID" value="TDQ55426.1"/>
    <property type="molecule type" value="Genomic_DNA"/>
</dbReference>
<dbReference type="SUPFAM" id="SSF55103">
    <property type="entry name" value="FAD-linked oxidases, C-terminal domain"/>
    <property type="match status" value="1"/>
</dbReference>
<dbReference type="InterPro" id="IPR016166">
    <property type="entry name" value="FAD-bd_PCMH"/>
</dbReference>
<evidence type="ECO:0000256" key="5">
    <source>
        <dbReference type="ARBA" id="ARBA00023002"/>
    </source>
</evidence>
<keyword evidence="5" id="KW-0560">Oxidoreductase</keyword>
<dbReference type="Pfam" id="PF08031">
    <property type="entry name" value="BBE"/>
    <property type="match status" value="1"/>
</dbReference>
<dbReference type="Pfam" id="PF01565">
    <property type="entry name" value="FAD_binding_4"/>
    <property type="match status" value="1"/>
</dbReference>